<organism evidence="3 4">
    <name type="scientific">Benzoatithermus flavus</name>
    <dbReference type="NCBI Taxonomy" id="3108223"/>
    <lineage>
        <taxon>Bacteria</taxon>
        <taxon>Pseudomonadati</taxon>
        <taxon>Pseudomonadota</taxon>
        <taxon>Alphaproteobacteria</taxon>
        <taxon>Geminicoccales</taxon>
        <taxon>Geminicoccaceae</taxon>
        <taxon>Benzoatithermus</taxon>
    </lineage>
</organism>
<feature type="domain" description="SH3b" evidence="2">
    <location>
        <begin position="46"/>
        <end position="109"/>
    </location>
</feature>
<dbReference type="InterPro" id="IPR010466">
    <property type="entry name" value="DUF1058"/>
</dbReference>
<comment type="caution">
    <text evidence="3">The sequence shown here is derived from an EMBL/GenBank/DDBJ whole genome shotgun (WGS) entry which is preliminary data.</text>
</comment>
<dbReference type="EMBL" id="JBBLZC010000013">
    <property type="protein sequence ID" value="MEK0084211.1"/>
    <property type="molecule type" value="Genomic_DNA"/>
</dbReference>
<dbReference type="RefSeq" id="WP_418160060.1">
    <property type="nucleotide sequence ID" value="NZ_JBBLZC010000013.1"/>
</dbReference>
<accession>A0ABU8XTH3</accession>
<dbReference type="InterPro" id="IPR003646">
    <property type="entry name" value="SH3-like_bac-type"/>
</dbReference>
<name>A0ABU8XTH3_9PROT</name>
<gene>
    <name evidence="3" type="ORF">U1T56_13695</name>
</gene>
<evidence type="ECO:0000259" key="2">
    <source>
        <dbReference type="SMART" id="SM00287"/>
    </source>
</evidence>
<dbReference type="Gene3D" id="2.30.30.40">
    <property type="entry name" value="SH3 Domains"/>
    <property type="match status" value="2"/>
</dbReference>
<dbReference type="Proteomes" id="UP001375743">
    <property type="component" value="Unassembled WGS sequence"/>
</dbReference>
<evidence type="ECO:0000256" key="1">
    <source>
        <dbReference type="SAM" id="SignalP"/>
    </source>
</evidence>
<protein>
    <submittedName>
        <fullName evidence="3">SH3 domain-containing protein</fullName>
    </submittedName>
</protein>
<dbReference type="Pfam" id="PF06347">
    <property type="entry name" value="SH3_4"/>
    <property type="match status" value="2"/>
</dbReference>
<keyword evidence="4" id="KW-1185">Reference proteome</keyword>
<proteinExistence type="predicted"/>
<evidence type="ECO:0000313" key="3">
    <source>
        <dbReference type="EMBL" id="MEK0084211.1"/>
    </source>
</evidence>
<dbReference type="SMART" id="SM00287">
    <property type="entry name" value="SH3b"/>
    <property type="match status" value="2"/>
</dbReference>
<evidence type="ECO:0000313" key="4">
    <source>
        <dbReference type="Proteomes" id="UP001375743"/>
    </source>
</evidence>
<sequence length="175" mass="18961">MTAFSSRIRRLALAFAVLGAGMGGAAAENAAPPGSRGIGPSGLPLPRFASLASSEVNVRTGPSTDHPIRWVYTRVNLPVRIVEEFDVWRRIEDPDGETGWAHASLLQLRRTVLVRGKEIQELRRSPDTNARVVARVEPGVIGSLVECSDGWCRIEAGGERGWLPKTVLWGVGPED</sequence>
<feature type="chain" id="PRO_5047338946" evidence="1">
    <location>
        <begin position="27"/>
        <end position="175"/>
    </location>
</feature>
<reference evidence="3 4" key="1">
    <citation type="submission" date="2024-01" db="EMBL/GenBank/DDBJ databases">
        <title>Multi-omics insights into the function and evolution of sodium benzoate biodegradation pathways in Benzoatithermus flavus gen. nov., sp. nov. from hot spring.</title>
        <authorList>
            <person name="Hu C.-J."/>
            <person name="Li W.-J."/>
        </authorList>
    </citation>
    <scope>NUCLEOTIDE SEQUENCE [LARGE SCALE GENOMIC DNA]</scope>
    <source>
        <strain evidence="3 4">SYSU G07066</strain>
    </source>
</reference>
<feature type="signal peptide" evidence="1">
    <location>
        <begin position="1"/>
        <end position="26"/>
    </location>
</feature>
<keyword evidence="1" id="KW-0732">Signal</keyword>
<feature type="domain" description="SH3b" evidence="2">
    <location>
        <begin position="110"/>
        <end position="171"/>
    </location>
</feature>